<dbReference type="Gene3D" id="3.40.950.10">
    <property type="entry name" value="Fe-only Hydrogenase (Larger Subunit), Chain L, domain 3"/>
    <property type="match status" value="1"/>
</dbReference>
<keyword evidence="5" id="KW-0411">Iron-sulfur</keyword>
<evidence type="ECO:0000256" key="3">
    <source>
        <dbReference type="ARBA" id="ARBA00022723"/>
    </source>
</evidence>
<evidence type="ECO:0000259" key="9">
    <source>
        <dbReference type="PROSITE" id="PS50111"/>
    </source>
</evidence>
<dbReference type="PROSITE" id="PS00198">
    <property type="entry name" value="4FE4S_FER_1"/>
    <property type="match status" value="1"/>
</dbReference>
<dbReference type="EMBL" id="DTBH01000019">
    <property type="protein sequence ID" value="HGQ76477.1"/>
    <property type="molecule type" value="Genomic_DNA"/>
</dbReference>
<dbReference type="InterPro" id="IPR004090">
    <property type="entry name" value="Chemotax_Me-accpt_rcpt"/>
</dbReference>
<dbReference type="InterPro" id="IPR007202">
    <property type="entry name" value="4Fe-4S_dom"/>
</dbReference>
<evidence type="ECO:0000256" key="8">
    <source>
        <dbReference type="SAM" id="Coils"/>
    </source>
</evidence>
<comment type="caution">
    <text evidence="13">The sequence shown here is derived from an EMBL/GenBank/DDBJ whole genome shotgun (WGS) entry which is preliminary data.</text>
</comment>
<dbReference type="InterPro" id="IPR004108">
    <property type="entry name" value="Fe_hydrogenase_lsu_C"/>
</dbReference>
<dbReference type="EMBL" id="DSZT01000156">
    <property type="protein sequence ID" value="HGU42234.1"/>
    <property type="molecule type" value="Genomic_DNA"/>
</dbReference>
<feature type="domain" description="Methyl-accepting transducer" evidence="9">
    <location>
        <begin position="437"/>
        <end position="643"/>
    </location>
</feature>
<dbReference type="PRINTS" id="PR00260">
    <property type="entry name" value="CHEMTRNSDUCR"/>
</dbReference>
<keyword evidence="1" id="KW-0004">4Fe-4S</keyword>
<dbReference type="GO" id="GO:0007165">
    <property type="term" value="P:signal transduction"/>
    <property type="evidence" value="ECO:0007669"/>
    <property type="project" value="UniProtKB-KW"/>
</dbReference>
<evidence type="ECO:0000256" key="4">
    <source>
        <dbReference type="ARBA" id="ARBA00023004"/>
    </source>
</evidence>
<evidence type="ECO:0000256" key="5">
    <source>
        <dbReference type="ARBA" id="ARBA00023014"/>
    </source>
</evidence>
<dbReference type="Pfam" id="PF00015">
    <property type="entry name" value="MCPsignal"/>
    <property type="match status" value="1"/>
</dbReference>
<dbReference type="PROSITE" id="PS51656">
    <property type="entry name" value="4FE4S"/>
    <property type="match status" value="1"/>
</dbReference>
<dbReference type="GO" id="GO:0006935">
    <property type="term" value="P:chemotaxis"/>
    <property type="evidence" value="ECO:0007669"/>
    <property type="project" value="UniProtKB-KW"/>
</dbReference>
<dbReference type="Pfam" id="PF04060">
    <property type="entry name" value="FeS"/>
    <property type="match status" value="1"/>
</dbReference>
<protein>
    <submittedName>
        <fullName evidence="13">Chemotaxis protein</fullName>
    </submittedName>
</protein>
<dbReference type="AlphaFoldDB" id="A0A7C4RYJ7"/>
<evidence type="ECO:0000256" key="2">
    <source>
        <dbReference type="ARBA" id="ARBA00022500"/>
    </source>
</evidence>
<dbReference type="Gene3D" id="3.30.70.20">
    <property type="match status" value="1"/>
</dbReference>
<reference evidence="13" key="1">
    <citation type="journal article" date="2020" name="mSystems">
        <title>Genome- and Community-Level Interaction Insights into Carbon Utilization and Element Cycling Functions of Hydrothermarchaeota in Hydrothermal Sediment.</title>
        <authorList>
            <person name="Zhou Z."/>
            <person name="Liu Y."/>
            <person name="Xu W."/>
            <person name="Pan J."/>
            <person name="Luo Z.H."/>
            <person name="Li M."/>
        </authorList>
    </citation>
    <scope>NUCLEOTIDE SEQUENCE [LARGE SCALE GENOMIC DNA]</scope>
    <source>
        <strain evidence="13">SpSt-604</strain>
        <strain evidence="12">SpSt-640</strain>
    </source>
</reference>
<dbReference type="GO" id="GO:0004888">
    <property type="term" value="F:transmembrane signaling receptor activity"/>
    <property type="evidence" value="ECO:0007669"/>
    <property type="project" value="InterPro"/>
</dbReference>
<dbReference type="InterPro" id="IPR009016">
    <property type="entry name" value="Fe_hydrogenase"/>
</dbReference>
<keyword evidence="4" id="KW-0408">Iron</keyword>
<accession>A0A7C4RYJ7</accession>
<organism evidence="13">
    <name type="scientific">Fervidobacterium pennivorans</name>
    <dbReference type="NCBI Taxonomy" id="93466"/>
    <lineage>
        <taxon>Bacteria</taxon>
        <taxon>Thermotogati</taxon>
        <taxon>Thermotogota</taxon>
        <taxon>Thermotogae</taxon>
        <taxon>Thermotogales</taxon>
        <taxon>Fervidobacteriaceae</taxon>
        <taxon>Fervidobacterium</taxon>
    </lineage>
</organism>
<dbReference type="PROSITE" id="PS51379">
    <property type="entry name" value="4FE4S_FER_2"/>
    <property type="match status" value="2"/>
</dbReference>
<dbReference type="Gene3D" id="1.10.287.950">
    <property type="entry name" value="Methyl-accepting chemotaxis protein"/>
    <property type="match status" value="1"/>
</dbReference>
<gene>
    <name evidence="13" type="ORF">ENT72_04875</name>
    <name evidence="12" type="ORF">ENU12_00805</name>
</gene>
<evidence type="ECO:0000256" key="6">
    <source>
        <dbReference type="ARBA" id="ARBA00029447"/>
    </source>
</evidence>
<feature type="coiled-coil region" evidence="8">
    <location>
        <begin position="434"/>
        <end position="471"/>
    </location>
</feature>
<keyword evidence="8" id="KW-0175">Coiled coil</keyword>
<dbReference type="Pfam" id="PF02906">
    <property type="entry name" value="Fe_hyd_lg_C"/>
    <property type="match status" value="1"/>
</dbReference>
<dbReference type="Pfam" id="PF13237">
    <property type="entry name" value="Fer4_10"/>
    <property type="match status" value="1"/>
</dbReference>
<proteinExistence type="inferred from homology"/>
<dbReference type="InterPro" id="IPR017896">
    <property type="entry name" value="4Fe4S_Fe-S-bd"/>
</dbReference>
<evidence type="ECO:0000256" key="7">
    <source>
        <dbReference type="PROSITE-ProRule" id="PRU00284"/>
    </source>
</evidence>
<feature type="domain" description="4Fe-4S ferredoxin-type" evidence="10">
    <location>
        <begin position="8"/>
        <end position="37"/>
    </location>
</feature>
<dbReference type="InterPro" id="IPR017900">
    <property type="entry name" value="4Fe4S_Fe_S_CS"/>
</dbReference>
<name>A0A7C4RYJ7_FERPE</name>
<sequence>MAVVELPKVVDIISEKCVNCQACIRVCPVKYCNDASGDYVKIIPELCIGCGECLEACTHDARVPVDDFEQFMNDLRKGEQIVAIVAPGIAANFVNYLKLNGWLKSIGVKAFFDVSFGAELTIKSYVEHIKQNNPKTVIAQPCPAIVSFIEIYHPELLEYLAPADSPMLHTIKMIKEFYPQYRNHKIAIISPCVAKKREFYETKLGDYNVTFLSLYKYITANRINLESYPEVQFENPPAERAVEFSTPGGLMKTALRDVPELDGKIRKIEGPTIIYKYLSKFAESIRNGTAPLIVDCLNCEMGCNGGTATIVRTENMDNVEKRIEERSKKMQQLWSKRTIFGKKKVNMRKLRKTIDQYWKPGLYRRTYWNLSQNLSSKIKKPTTRDIEQIYKMLKKESEDDILNCGSCGYETCENFAVAIFNNLNRPENCKLYEKKIVQEENSKLQEEVRKNEELIEELQQQQATLEEVFAMYSEVSTKLHENLEELDKSNKEIVGFLSKLVQSFGMQMEAFEKSRNELKDSLQTVNQLWNIAKAISEISSQTNLLALNASIEAARAGEFGRGFAVVADEVRKLAELTVLEVKKIEPFAKEMEELFNKVGTKFDHASITLKSVESEIEKIARITSQIAKRLEQVYLLSKSLQRT</sequence>
<evidence type="ECO:0000256" key="1">
    <source>
        <dbReference type="ARBA" id="ARBA00022485"/>
    </source>
</evidence>
<dbReference type="GO" id="GO:0051539">
    <property type="term" value="F:4 iron, 4 sulfur cluster binding"/>
    <property type="evidence" value="ECO:0007669"/>
    <property type="project" value="UniProtKB-KW"/>
</dbReference>
<feature type="domain" description="4Fe-4S" evidence="11">
    <location>
        <begin position="385"/>
        <end position="446"/>
    </location>
</feature>
<evidence type="ECO:0000313" key="12">
    <source>
        <dbReference type="EMBL" id="HGQ76477.1"/>
    </source>
</evidence>
<feature type="domain" description="4Fe-4S ferredoxin-type" evidence="10">
    <location>
        <begin position="38"/>
        <end position="67"/>
    </location>
</feature>
<dbReference type="Gene3D" id="1.10.15.40">
    <property type="entry name" value="Electron transport complex subunit B, putative Fe-S cluster"/>
    <property type="match status" value="1"/>
</dbReference>
<dbReference type="GO" id="GO:0046872">
    <property type="term" value="F:metal ion binding"/>
    <property type="evidence" value="ECO:0007669"/>
    <property type="project" value="UniProtKB-KW"/>
</dbReference>
<dbReference type="SUPFAM" id="SSF54862">
    <property type="entry name" value="4Fe-4S ferredoxins"/>
    <property type="match status" value="1"/>
</dbReference>
<dbReference type="PANTHER" id="PTHR43531">
    <property type="entry name" value="PROTEIN ICFG"/>
    <property type="match status" value="1"/>
</dbReference>
<comment type="similarity">
    <text evidence="6">Belongs to the methyl-accepting chemotaxis (MCP) protein family.</text>
</comment>
<dbReference type="InterPro" id="IPR051310">
    <property type="entry name" value="MCP_chemotaxis"/>
</dbReference>
<keyword evidence="7" id="KW-0807">Transducer</keyword>
<evidence type="ECO:0000259" key="10">
    <source>
        <dbReference type="PROSITE" id="PS51379"/>
    </source>
</evidence>
<dbReference type="SUPFAM" id="SSF53920">
    <property type="entry name" value="Fe-only hydrogenase"/>
    <property type="match status" value="1"/>
</dbReference>
<evidence type="ECO:0000259" key="11">
    <source>
        <dbReference type="PROSITE" id="PS51656"/>
    </source>
</evidence>
<dbReference type="GO" id="GO:0005886">
    <property type="term" value="C:plasma membrane"/>
    <property type="evidence" value="ECO:0007669"/>
    <property type="project" value="TreeGrafter"/>
</dbReference>
<keyword evidence="2" id="KW-0145">Chemotaxis</keyword>
<evidence type="ECO:0000313" key="13">
    <source>
        <dbReference type="EMBL" id="HGU42234.1"/>
    </source>
</evidence>
<dbReference type="SMART" id="SM00283">
    <property type="entry name" value="MA"/>
    <property type="match status" value="1"/>
</dbReference>
<keyword evidence="3" id="KW-0479">Metal-binding</keyword>
<dbReference type="PANTHER" id="PTHR43531:SF11">
    <property type="entry name" value="METHYL-ACCEPTING CHEMOTAXIS PROTEIN 3"/>
    <property type="match status" value="1"/>
</dbReference>
<dbReference type="PROSITE" id="PS50111">
    <property type="entry name" value="CHEMOTAXIS_TRANSDUC_2"/>
    <property type="match status" value="1"/>
</dbReference>
<dbReference type="InterPro" id="IPR004089">
    <property type="entry name" value="MCPsignal_dom"/>
</dbReference>
<dbReference type="SUPFAM" id="SSF58104">
    <property type="entry name" value="Methyl-accepting chemotaxis protein (MCP) signaling domain"/>
    <property type="match status" value="1"/>
</dbReference>